<keyword evidence="2" id="KW-1185">Reference proteome</keyword>
<evidence type="ECO:0000313" key="1">
    <source>
        <dbReference type="EMBL" id="GBM77295.1"/>
    </source>
</evidence>
<dbReference type="Proteomes" id="UP000499080">
    <property type="component" value="Unassembled WGS sequence"/>
</dbReference>
<comment type="caution">
    <text evidence="1">The sequence shown here is derived from an EMBL/GenBank/DDBJ whole genome shotgun (WGS) entry which is preliminary data.</text>
</comment>
<proteinExistence type="predicted"/>
<accession>A0A4Y2II09</accession>
<evidence type="ECO:0000313" key="2">
    <source>
        <dbReference type="Proteomes" id="UP000499080"/>
    </source>
</evidence>
<reference evidence="1 2" key="1">
    <citation type="journal article" date="2019" name="Sci. Rep.">
        <title>Orb-weaving spider Araneus ventricosus genome elucidates the spidroin gene catalogue.</title>
        <authorList>
            <person name="Kono N."/>
            <person name="Nakamura H."/>
            <person name="Ohtoshi R."/>
            <person name="Moran D.A.P."/>
            <person name="Shinohara A."/>
            <person name="Yoshida Y."/>
            <person name="Fujiwara M."/>
            <person name="Mori M."/>
            <person name="Tomita M."/>
            <person name="Arakawa K."/>
        </authorList>
    </citation>
    <scope>NUCLEOTIDE SEQUENCE [LARGE SCALE GENOMIC DNA]</scope>
</reference>
<name>A0A4Y2II09_ARAVE</name>
<protein>
    <submittedName>
        <fullName evidence="1">Uncharacterized protein</fullName>
    </submittedName>
</protein>
<organism evidence="1 2">
    <name type="scientific">Araneus ventricosus</name>
    <name type="common">Orbweaver spider</name>
    <name type="synonym">Epeira ventricosa</name>
    <dbReference type="NCBI Taxonomy" id="182803"/>
    <lineage>
        <taxon>Eukaryota</taxon>
        <taxon>Metazoa</taxon>
        <taxon>Ecdysozoa</taxon>
        <taxon>Arthropoda</taxon>
        <taxon>Chelicerata</taxon>
        <taxon>Arachnida</taxon>
        <taxon>Araneae</taxon>
        <taxon>Araneomorphae</taxon>
        <taxon>Entelegynae</taxon>
        <taxon>Araneoidea</taxon>
        <taxon>Araneidae</taxon>
        <taxon>Araneus</taxon>
    </lineage>
</organism>
<dbReference type="AlphaFoldDB" id="A0A4Y2II09"/>
<sequence>MRCQHAHGHNNHYLLMQHTVSSLLFQNGDDDVAGENARASCWLYYRALLRHPLPLRFALPPSRRSAWQTATLGSYETAAGVSFWLPYSLYGSSRDAHGA</sequence>
<gene>
    <name evidence="1" type="ORF">AVEN_13346_1</name>
</gene>
<dbReference type="EMBL" id="BGPR01002681">
    <property type="protein sequence ID" value="GBM77295.1"/>
    <property type="molecule type" value="Genomic_DNA"/>
</dbReference>